<feature type="transmembrane region" description="Helical" evidence="8">
    <location>
        <begin position="20"/>
        <end position="40"/>
    </location>
</feature>
<evidence type="ECO:0000313" key="11">
    <source>
        <dbReference type="Proteomes" id="UP000766486"/>
    </source>
</evidence>
<evidence type="ECO:0000256" key="1">
    <source>
        <dbReference type="ARBA" id="ARBA00004141"/>
    </source>
</evidence>
<feature type="transmembrane region" description="Helical" evidence="8">
    <location>
        <begin position="443"/>
        <end position="462"/>
    </location>
</feature>
<feature type="transmembrane region" description="Helical" evidence="8">
    <location>
        <begin position="163"/>
        <end position="181"/>
    </location>
</feature>
<dbReference type="InterPro" id="IPR050360">
    <property type="entry name" value="MFS_Sugar_Transporters"/>
</dbReference>
<keyword evidence="3 7" id="KW-0813">Transport</keyword>
<comment type="similarity">
    <text evidence="2 7">Belongs to the major facilitator superfamily. Sugar transporter (TC 2.A.1.1) family.</text>
</comment>
<comment type="caution">
    <text evidence="10">The sequence shown here is derived from an EMBL/GenBank/DDBJ whole genome shotgun (WGS) entry which is preliminary data.</text>
</comment>
<protein>
    <recommendedName>
        <fullName evidence="9">Major facilitator superfamily (MFS) profile domain-containing protein</fullName>
    </recommendedName>
</protein>
<evidence type="ECO:0000256" key="8">
    <source>
        <dbReference type="SAM" id="Phobius"/>
    </source>
</evidence>
<dbReference type="NCBIfam" id="TIGR00879">
    <property type="entry name" value="SP"/>
    <property type="match status" value="1"/>
</dbReference>
<accession>A0ABY6UA29</accession>
<reference evidence="10 11" key="1">
    <citation type="submission" date="2019-06" db="EMBL/GenBank/DDBJ databases">
        <authorList>
            <person name="Broberg M."/>
        </authorList>
    </citation>
    <scope>NUCLEOTIDE SEQUENCE [LARGE SCALE GENOMIC DNA]</scope>
</reference>
<dbReference type="Pfam" id="PF00083">
    <property type="entry name" value="Sugar_tr"/>
    <property type="match status" value="1"/>
</dbReference>
<keyword evidence="4 8" id="KW-0812">Transmembrane</keyword>
<evidence type="ECO:0000256" key="2">
    <source>
        <dbReference type="ARBA" id="ARBA00010992"/>
    </source>
</evidence>
<feature type="transmembrane region" description="Helical" evidence="8">
    <location>
        <begin position="341"/>
        <end position="359"/>
    </location>
</feature>
<keyword evidence="6 8" id="KW-0472">Membrane</keyword>
<evidence type="ECO:0000256" key="7">
    <source>
        <dbReference type="RuleBase" id="RU003346"/>
    </source>
</evidence>
<feature type="domain" description="Major facilitator superfamily (MFS) profile" evidence="9">
    <location>
        <begin position="22"/>
        <end position="466"/>
    </location>
</feature>
<evidence type="ECO:0000256" key="4">
    <source>
        <dbReference type="ARBA" id="ARBA00022692"/>
    </source>
</evidence>
<dbReference type="PANTHER" id="PTHR48022">
    <property type="entry name" value="PLASTIDIC GLUCOSE TRANSPORTER 4"/>
    <property type="match status" value="1"/>
</dbReference>
<dbReference type="Gene3D" id="1.20.1250.20">
    <property type="entry name" value="MFS general substrate transporter like domains"/>
    <property type="match status" value="1"/>
</dbReference>
<name>A0ABY6UA29_BIOOC</name>
<dbReference type="InterPro" id="IPR020846">
    <property type="entry name" value="MFS_dom"/>
</dbReference>
<feature type="transmembrane region" description="Helical" evidence="8">
    <location>
        <begin position="78"/>
        <end position="96"/>
    </location>
</feature>
<dbReference type="InterPro" id="IPR005828">
    <property type="entry name" value="MFS_sugar_transport-like"/>
</dbReference>
<dbReference type="InterPro" id="IPR003663">
    <property type="entry name" value="Sugar/inositol_transpt"/>
</dbReference>
<keyword evidence="5 8" id="KW-1133">Transmembrane helix</keyword>
<gene>
    <name evidence="10" type="ORF">CLO192961_LOCUS208554</name>
</gene>
<feature type="transmembrane region" description="Helical" evidence="8">
    <location>
        <begin position="379"/>
        <end position="398"/>
    </location>
</feature>
<sequence length="517" mass="56875">MSAQHRLEPHDKAHFTWQLFWGAAFCSLGGVGFGIDYGYWSGVLGMPQFSRDFGVLEESTGKYYIPSAWKSAGSGPPIAGLAIGSIISGMIGNRLGRLETFRVSSYIAIVGIIIQAASIGNYWQLTVGRIVNSLSLGIAANACPAYLAEISPLSIRGTLINCYQFSIGVGAVLINTVNWGMNERTDQWAYRLVIVLQIIQPILFIIGSFFIPESPRWLVGKARLDDALASLQKLRAGLPEESLVRERALIATSEEENRAQFSNSWRECFIGSNLRRTLIATGVQCLKQAQGDSFMSSYSVVFFQALGVQDVYMIMILYLLTMALSTAFGFYAPDKLGRRPILIWTALLMGLCMYTVAGLKGFGIAGTTAATQGATAALFIWNFGMSVGWSSCVWIVTAEVPTLQLREKTITIATFTGFCVSILITFVNPFLQDEGYAGLGGRIGFLYGSFSFIAIVWTYLIVPETGFRTLEDLDELFQSNVPSSKFKKHQIFVDGVRPHDKQIEGDFKIPDVTEEHV</sequence>
<evidence type="ECO:0000256" key="3">
    <source>
        <dbReference type="ARBA" id="ARBA00022448"/>
    </source>
</evidence>
<evidence type="ECO:0000313" key="10">
    <source>
        <dbReference type="EMBL" id="VUC27439.1"/>
    </source>
</evidence>
<evidence type="ECO:0000256" key="6">
    <source>
        <dbReference type="ARBA" id="ARBA00023136"/>
    </source>
</evidence>
<dbReference type="PRINTS" id="PR00171">
    <property type="entry name" value="SUGRTRNSPORT"/>
</dbReference>
<dbReference type="EMBL" id="CABFNS010000767">
    <property type="protein sequence ID" value="VUC27439.1"/>
    <property type="molecule type" value="Genomic_DNA"/>
</dbReference>
<feature type="transmembrane region" description="Helical" evidence="8">
    <location>
        <begin position="311"/>
        <end position="332"/>
    </location>
</feature>
<feature type="transmembrane region" description="Helical" evidence="8">
    <location>
        <begin position="188"/>
        <end position="211"/>
    </location>
</feature>
<feature type="transmembrane region" description="Helical" evidence="8">
    <location>
        <begin position="103"/>
        <end position="123"/>
    </location>
</feature>
<dbReference type="Proteomes" id="UP000766486">
    <property type="component" value="Unassembled WGS sequence"/>
</dbReference>
<proteinExistence type="inferred from homology"/>
<keyword evidence="11" id="KW-1185">Reference proteome</keyword>
<comment type="subcellular location">
    <subcellularLocation>
        <location evidence="1">Membrane</location>
        <topology evidence="1">Multi-pass membrane protein</topology>
    </subcellularLocation>
</comment>
<feature type="transmembrane region" description="Helical" evidence="8">
    <location>
        <begin position="410"/>
        <end position="431"/>
    </location>
</feature>
<evidence type="ECO:0000259" key="9">
    <source>
        <dbReference type="PROSITE" id="PS50850"/>
    </source>
</evidence>
<dbReference type="SUPFAM" id="SSF103473">
    <property type="entry name" value="MFS general substrate transporter"/>
    <property type="match status" value="1"/>
</dbReference>
<dbReference type="InterPro" id="IPR036259">
    <property type="entry name" value="MFS_trans_sf"/>
</dbReference>
<dbReference type="PROSITE" id="PS50850">
    <property type="entry name" value="MFS"/>
    <property type="match status" value="1"/>
</dbReference>
<organism evidence="10 11">
    <name type="scientific">Bionectria ochroleuca</name>
    <name type="common">Gliocladium roseum</name>
    <dbReference type="NCBI Taxonomy" id="29856"/>
    <lineage>
        <taxon>Eukaryota</taxon>
        <taxon>Fungi</taxon>
        <taxon>Dikarya</taxon>
        <taxon>Ascomycota</taxon>
        <taxon>Pezizomycotina</taxon>
        <taxon>Sordariomycetes</taxon>
        <taxon>Hypocreomycetidae</taxon>
        <taxon>Hypocreales</taxon>
        <taxon>Bionectriaceae</taxon>
        <taxon>Clonostachys</taxon>
    </lineage>
</organism>
<dbReference type="PANTHER" id="PTHR48022:SF2">
    <property type="entry name" value="PLASTIDIC GLUCOSE TRANSPORTER 4"/>
    <property type="match status" value="1"/>
</dbReference>
<evidence type="ECO:0000256" key="5">
    <source>
        <dbReference type="ARBA" id="ARBA00022989"/>
    </source>
</evidence>